<dbReference type="AlphaFoldDB" id="A0A6H1ZBH2"/>
<proteinExistence type="predicted"/>
<keyword evidence="1" id="KW-1133">Transmembrane helix</keyword>
<organism evidence="2">
    <name type="scientific">viral metagenome</name>
    <dbReference type="NCBI Taxonomy" id="1070528"/>
    <lineage>
        <taxon>unclassified sequences</taxon>
        <taxon>metagenomes</taxon>
        <taxon>organismal metagenomes</taxon>
    </lineage>
</organism>
<evidence type="ECO:0000256" key="1">
    <source>
        <dbReference type="SAM" id="Phobius"/>
    </source>
</evidence>
<accession>A0A6H1ZBH2</accession>
<keyword evidence="1" id="KW-0812">Transmembrane</keyword>
<reference evidence="2" key="1">
    <citation type="submission" date="2020-03" db="EMBL/GenBank/DDBJ databases">
        <title>The deep terrestrial virosphere.</title>
        <authorList>
            <person name="Holmfeldt K."/>
            <person name="Nilsson E."/>
            <person name="Simone D."/>
            <person name="Lopez-Fernandez M."/>
            <person name="Wu X."/>
            <person name="de Brujin I."/>
            <person name="Lundin D."/>
            <person name="Andersson A."/>
            <person name="Bertilsson S."/>
            <person name="Dopson M."/>
        </authorList>
    </citation>
    <scope>NUCLEOTIDE SEQUENCE</scope>
    <source>
        <strain evidence="4">MM415A00124</strain>
        <strain evidence="3">MM415B00156</strain>
        <strain evidence="2">TM448A00198</strain>
    </source>
</reference>
<dbReference type="EMBL" id="MT141576">
    <property type="protein sequence ID" value="QJA67832.1"/>
    <property type="molecule type" value="Genomic_DNA"/>
</dbReference>
<sequence>MTDPAATEAMNAVAAAVTGPGTPDAATVVAKPPESAVRMLAMAGPALSAMVAWIIVLIGGTGFGVFGWKIVAPILWPEAVAERRVEALAGIGLALVAILGVVVFRLASGGLKRVEARAGPAGLTVETGD</sequence>
<feature type="transmembrane region" description="Helical" evidence="1">
    <location>
        <begin position="46"/>
        <end position="68"/>
    </location>
</feature>
<evidence type="ECO:0000313" key="4">
    <source>
        <dbReference type="EMBL" id="QJI04897.1"/>
    </source>
</evidence>
<evidence type="ECO:0000313" key="2">
    <source>
        <dbReference type="EMBL" id="QJA45253.1"/>
    </source>
</evidence>
<feature type="transmembrane region" description="Helical" evidence="1">
    <location>
        <begin position="88"/>
        <end position="107"/>
    </location>
</feature>
<evidence type="ECO:0000313" key="3">
    <source>
        <dbReference type="EMBL" id="QJA67832.1"/>
    </source>
</evidence>
<name>A0A6H1ZBH2_9ZZZZ</name>
<protein>
    <submittedName>
        <fullName evidence="2">Uncharacterized protein</fullName>
    </submittedName>
</protein>
<keyword evidence="1" id="KW-0472">Membrane</keyword>
<gene>
    <name evidence="4" type="ORF">MM415A00124_0072</name>
    <name evidence="3" type="ORF">MM415B00156_0072</name>
    <name evidence="2" type="ORF">TM448A00198_0068</name>
</gene>
<dbReference type="EMBL" id="MT145191">
    <property type="protein sequence ID" value="QJI04897.1"/>
    <property type="molecule type" value="Genomic_DNA"/>
</dbReference>
<dbReference type="EMBL" id="MT143987">
    <property type="protein sequence ID" value="QJA45253.1"/>
    <property type="molecule type" value="Genomic_DNA"/>
</dbReference>